<protein>
    <recommendedName>
        <fullName evidence="4">Secreted protein</fullName>
    </recommendedName>
</protein>
<dbReference type="EMBL" id="NKYE01000010">
    <property type="protein sequence ID" value="OZM71968.1"/>
    <property type="molecule type" value="Genomic_DNA"/>
</dbReference>
<reference evidence="2 3" key="1">
    <citation type="submission" date="2017-07" db="EMBL/GenBank/DDBJ databases">
        <title>Amycolatopsis antarcticus sp. nov., isolated from the surface of an Antarcticus brown macroalga.</title>
        <authorList>
            <person name="Wang J."/>
            <person name="Leiva S."/>
            <person name="Huang J."/>
            <person name="Huang Y."/>
        </authorList>
    </citation>
    <scope>NUCLEOTIDE SEQUENCE [LARGE SCALE GENOMIC DNA]</scope>
    <source>
        <strain evidence="2 3">AU-G6</strain>
    </source>
</reference>
<evidence type="ECO:0008006" key="4">
    <source>
        <dbReference type="Google" id="ProtNLM"/>
    </source>
</evidence>
<accession>A0A263D1J0</accession>
<dbReference type="InParanoid" id="A0A263D1J0"/>
<keyword evidence="3" id="KW-1185">Reference proteome</keyword>
<evidence type="ECO:0000313" key="2">
    <source>
        <dbReference type="EMBL" id="OZM71968.1"/>
    </source>
</evidence>
<comment type="caution">
    <text evidence="2">The sequence shown here is derived from an EMBL/GenBank/DDBJ whole genome shotgun (WGS) entry which is preliminary data.</text>
</comment>
<proteinExistence type="predicted"/>
<sequence length="99" mass="10399">MKRILAGTAAVVAAIAIPLLGTSVAQADTGIAQSSPGDDGVWVLYLDQGYIGWSGVASFADADDCAGYGKDGEDEGWWYDFACFDISDGHEVPFDPGHR</sequence>
<feature type="signal peptide" evidence="1">
    <location>
        <begin position="1"/>
        <end position="27"/>
    </location>
</feature>
<gene>
    <name evidence="2" type="ORF">CFN78_17670</name>
</gene>
<feature type="chain" id="PRO_5012379253" description="Secreted protein" evidence="1">
    <location>
        <begin position="28"/>
        <end position="99"/>
    </location>
</feature>
<keyword evidence="1" id="KW-0732">Signal</keyword>
<dbReference type="RefSeq" id="WP_094863924.1">
    <property type="nucleotide sequence ID" value="NZ_NKYE01000010.1"/>
</dbReference>
<evidence type="ECO:0000256" key="1">
    <source>
        <dbReference type="SAM" id="SignalP"/>
    </source>
</evidence>
<dbReference type="AlphaFoldDB" id="A0A263D1J0"/>
<name>A0A263D1J0_9PSEU</name>
<dbReference type="Proteomes" id="UP000242444">
    <property type="component" value="Unassembled WGS sequence"/>
</dbReference>
<evidence type="ECO:0000313" key="3">
    <source>
        <dbReference type="Proteomes" id="UP000242444"/>
    </source>
</evidence>
<organism evidence="2 3">
    <name type="scientific">Amycolatopsis antarctica</name>
    <dbReference type="NCBI Taxonomy" id="1854586"/>
    <lineage>
        <taxon>Bacteria</taxon>
        <taxon>Bacillati</taxon>
        <taxon>Actinomycetota</taxon>
        <taxon>Actinomycetes</taxon>
        <taxon>Pseudonocardiales</taxon>
        <taxon>Pseudonocardiaceae</taxon>
        <taxon>Amycolatopsis</taxon>
    </lineage>
</organism>